<evidence type="ECO:0000313" key="1">
    <source>
        <dbReference type="EMBL" id="JAH22189.1"/>
    </source>
</evidence>
<organism evidence="1">
    <name type="scientific">Anguilla anguilla</name>
    <name type="common">European freshwater eel</name>
    <name type="synonym">Muraena anguilla</name>
    <dbReference type="NCBI Taxonomy" id="7936"/>
    <lineage>
        <taxon>Eukaryota</taxon>
        <taxon>Metazoa</taxon>
        <taxon>Chordata</taxon>
        <taxon>Craniata</taxon>
        <taxon>Vertebrata</taxon>
        <taxon>Euteleostomi</taxon>
        <taxon>Actinopterygii</taxon>
        <taxon>Neopterygii</taxon>
        <taxon>Teleostei</taxon>
        <taxon>Anguilliformes</taxon>
        <taxon>Anguillidae</taxon>
        <taxon>Anguilla</taxon>
    </lineage>
</organism>
<proteinExistence type="predicted"/>
<reference evidence="1" key="1">
    <citation type="submission" date="2014-11" db="EMBL/GenBank/DDBJ databases">
        <authorList>
            <person name="Amaro Gonzalez C."/>
        </authorList>
    </citation>
    <scope>NUCLEOTIDE SEQUENCE</scope>
</reference>
<protein>
    <submittedName>
        <fullName evidence="1">Uncharacterized protein</fullName>
    </submittedName>
</protein>
<dbReference type="EMBL" id="GBXM01086388">
    <property type="protein sequence ID" value="JAH22189.1"/>
    <property type="molecule type" value="Transcribed_RNA"/>
</dbReference>
<name>A0A0E9QZ93_ANGAN</name>
<sequence length="16" mass="1878">MEMESPVFLPSFTFCI</sequence>
<dbReference type="AlphaFoldDB" id="A0A0E9QZ93"/>
<reference evidence="1" key="2">
    <citation type="journal article" date="2015" name="Fish Shellfish Immunol.">
        <title>Early steps in the European eel (Anguilla anguilla)-Vibrio vulnificus interaction in the gills: Role of the RtxA13 toxin.</title>
        <authorList>
            <person name="Callol A."/>
            <person name="Pajuelo D."/>
            <person name="Ebbesson L."/>
            <person name="Teles M."/>
            <person name="MacKenzie S."/>
            <person name="Amaro C."/>
        </authorList>
    </citation>
    <scope>NUCLEOTIDE SEQUENCE</scope>
</reference>
<accession>A0A0E9QZ93</accession>